<sequence>MLQLTNVSKTYGSVTALEAVDLSIPTGQTTIFLGQSGSGKSTLLRIINGLIRPDEGAAVLFDGTRLGPENMTRLRHRMGYVIQEGGLFPHLTAHGNMVLMARHLGWGQGRIDSRVAELARLTRLPPEMLQRFPGQLSGGQRQRVSLMRALMLDPELLLLDEPLAALDPMIRAELQADLRDIFRTLGKTVVMVTHDIGEAGFLGDVVVLLREGRIVQQGAFSELVRSPADPFVTQFINAQRGPIDALAGNPQ</sequence>
<dbReference type="Pfam" id="PF00005">
    <property type="entry name" value="ABC_tran"/>
    <property type="match status" value="1"/>
</dbReference>
<gene>
    <name evidence="6" type="ORF">BECKDK2373C_GA0170839_10466</name>
</gene>
<dbReference type="EMBL" id="CAADEY010000046">
    <property type="protein sequence ID" value="VFJ54960.1"/>
    <property type="molecule type" value="Genomic_DNA"/>
</dbReference>
<dbReference type="InterPro" id="IPR003593">
    <property type="entry name" value="AAA+_ATPase"/>
</dbReference>
<dbReference type="PROSITE" id="PS50893">
    <property type="entry name" value="ABC_TRANSPORTER_2"/>
    <property type="match status" value="1"/>
</dbReference>
<evidence type="ECO:0000256" key="4">
    <source>
        <dbReference type="ARBA" id="ARBA00022840"/>
    </source>
</evidence>
<dbReference type="InterPro" id="IPR027417">
    <property type="entry name" value="P-loop_NTPase"/>
</dbReference>
<evidence type="ECO:0000256" key="3">
    <source>
        <dbReference type="ARBA" id="ARBA00022741"/>
    </source>
</evidence>
<dbReference type="PANTHER" id="PTHR43117:SF4">
    <property type="entry name" value="OSMOPROTECTANT IMPORT ATP-BINDING PROTEIN OSMV"/>
    <property type="match status" value="1"/>
</dbReference>
<dbReference type="Gene3D" id="3.40.50.300">
    <property type="entry name" value="P-loop containing nucleotide triphosphate hydrolases"/>
    <property type="match status" value="1"/>
</dbReference>
<feature type="domain" description="ABC transporter" evidence="5">
    <location>
        <begin position="2"/>
        <end position="236"/>
    </location>
</feature>
<dbReference type="InterPro" id="IPR003439">
    <property type="entry name" value="ABC_transporter-like_ATP-bd"/>
</dbReference>
<evidence type="ECO:0000259" key="5">
    <source>
        <dbReference type="PROSITE" id="PS50893"/>
    </source>
</evidence>
<proteinExistence type="inferred from homology"/>
<protein>
    <submittedName>
        <fullName evidence="6">Osmoprotectant transport system ATP-binding protein</fullName>
    </submittedName>
</protein>
<dbReference type="GO" id="GO:0005524">
    <property type="term" value="F:ATP binding"/>
    <property type="evidence" value="ECO:0007669"/>
    <property type="project" value="UniProtKB-KW"/>
</dbReference>
<keyword evidence="2" id="KW-0813">Transport</keyword>
<evidence type="ECO:0000256" key="1">
    <source>
        <dbReference type="ARBA" id="ARBA00005417"/>
    </source>
</evidence>
<dbReference type="SUPFAM" id="SSF52540">
    <property type="entry name" value="P-loop containing nucleoside triphosphate hydrolases"/>
    <property type="match status" value="1"/>
</dbReference>
<dbReference type="GO" id="GO:0016887">
    <property type="term" value="F:ATP hydrolysis activity"/>
    <property type="evidence" value="ECO:0007669"/>
    <property type="project" value="InterPro"/>
</dbReference>
<dbReference type="SMART" id="SM00382">
    <property type="entry name" value="AAA"/>
    <property type="match status" value="1"/>
</dbReference>
<dbReference type="AlphaFoldDB" id="A0A450SMF0"/>
<accession>A0A450SMF0</accession>
<evidence type="ECO:0000256" key="2">
    <source>
        <dbReference type="ARBA" id="ARBA00022448"/>
    </source>
</evidence>
<evidence type="ECO:0000313" key="6">
    <source>
        <dbReference type="EMBL" id="VFJ54960.1"/>
    </source>
</evidence>
<keyword evidence="4 6" id="KW-0067">ATP-binding</keyword>
<reference evidence="6" key="1">
    <citation type="submission" date="2019-02" db="EMBL/GenBank/DDBJ databases">
        <authorList>
            <person name="Gruber-Vodicka R. H."/>
            <person name="Seah K. B. B."/>
        </authorList>
    </citation>
    <scope>NUCLEOTIDE SEQUENCE</scope>
    <source>
        <strain evidence="6">BECK_DK161</strain>
    </source>
</reference>
<name>A0A450SMF0_9GAMM</name>
<keyword evidence="3" id="KW-0547">Nucleotide-binding</keyword>
<organism evidence="6">
    <name type="scientific">Candidatus Kentrum sp. DK</name>
    <dbReference type="NCBI Taxonomy" id="2126562"/>
    <lineage>
        <taxon>Bacteria</taxon>
        <taxon>Pseudomonadati</taxon>
        <taxon>Pseudomonadota</taxon>
        <taxon>Gammaproteobacteria</taxon>
        <taxon>Candidatus Kentrum</taxon>
    </lineage>
</organism>
<dbReference type="PANTHER" id="PTHR43117">
    <property type="entry name" value="OSMOPROTECTANT IMPORT ATP-BINDING PROTEIN OSMV"/>
    <property type="match status" value="1"/>
</dbReference>
<comment type="similarity">
    <text evidence="1">Belongs to the ABC transporter superfamily.</text>
</comment>